<organism evidence="6 7">
    <name type="scientific">Cerasibacillus terrae</name>
    <dbReference type="NCBI Taxonomy" id="2498845"/>
    <lineage>
        <taxon>Bacteria</taxon>
        <taxon>Bacillati</taxon>
        <taxon>Bacillota</taxon>
        <taxon>Bacilli</taxon>
        <taxon>Bacillales</taxon>
        <taxon>Bacillaceae</taxon>
        <taxon>Cerasibacillus</taxon>
    </lineage>
</organism>
<evidence type="ECO:0000256" key="5">
    <source>
        <dbReference type="NCBIfam" id="TIGR00205"/>
    </source>
</evidence>
<keyword evidence="6" id="KW-0969">Cilium</keyword>
<evidence type="ECO:0000256" key="1">
    <source>
        <dbReference type="ARBA" id="ARBA00004117"/>
    </source>
</evidence>
<dbReference type="HAMAP" id="MF_00724">
    <property type="entry name" value="FliE"/>
    <property type="match status" value="1"/>
</dbReference>
<evidence type="ECO:0000256" key="3">
    <source>
        <dbReference type="ARBA" id="ARBA00023143"/>
    </source>
</evidence>
<dbReference type="PANTHER" id="PTHR34653">
    <property type="match status" value="1"/>
</dbReference>
<evidence type="ECO:0000313" key="7">
    <source>
        <dbReference type="Proteomes" id="UP000321574"/>
    </source>
</evidence>
<comment type="caution">
    <text evidence="6">The sequence shown here is derived from an EMBL/GenBank/DDBJ whole genome shotgun (WGS) entry which is preliminary data.</text>
</comment>
<accession>A0A5C8P3B2</accession>
<proteinExistence type="inferred from homology"/>
<dbReference type="GO" id="GO:0071973">
    <property type="term" value="P:bacterial-type flagellum-dependent cell motility"/>
    <property type="evidence" value="ECO:0007669"/>
    <property type="project" value="InterPro"/>
</dbReference>
<sequence>MTYSLNHIQPSIAPIRENQQQVQAKENANKDFSSILKKSIDKVNESQLHSNEKTKALANGKIDHLHDVMITAQKASITLETTVQIQRKVIDAYNEIMRMQV</sequence>
<evidence type="ECO:0000256" key="4">
    <source>
        <dbReference type="HAMAP-Rule" id="MF_00724"/>
    </source>
</evidence>
<dbReference type="RefSeq" id="WP_147665321.1">
    <property type="nucleotide sequence ID" value="NZ_VDUW01000001.1"/>
</dbReference>
<gene>
    <name evidence="4 6" type="primary">fliE</name>
    <name evidence="6" type="ORF">FHP05_01280</name>
</gene>
<evidence type="ECO:0000256" key="2">
    <source>
        <dbReference type="ARBA" id="ARBA00009272"/>
    </source>
</evidence>
<dbReference type="AlphaFoldDB" id="A0A5C8P3B2"/>
<dbReference type="Pfam" id="PF02049">
    <property type="entry name" value="FliE"/>
    <property type="match status" value="1"/>
</dbReference>
<dbReference type="EMBL" id="VDUW01000001">
    <property type="protein sequence ID" value="TXL67676.1"/>
    <property type="molecule type" value="Genomic_DNA"/>
</dbReference>
<keyword evidence="6" id="KW-0282">Flagellum</keyword>
<evidence type="ECO:0000313" key="6">
    <source>
        <dbReference type="EMBL" id="TXL67676.1"/>
    </source>
</evidence>
<dbReference type="OrthoDB" id="9812413at2"/>
<keyword evidence="6" id="KW-0966">Cell projection</keyword>
<dbReference type="NCBIfam" id="TIGR00205">
    <property type="entry name" value="fliE"/>
    <property type="match status" value="1"/>
</dbReference>
<dbReference type="Proteomes" id="UP000321574">
    <property type="component" value="Unassembled WGS sequence"/>
</dbReference>
<keyword evidence="3 4" id="KW-0975">Bacterial flagellum</keyword>
<dbReference type="PANTHER" id="PTHR34653:SF1">
    <property type="entry name" value="FLAGELLAR HOOK-BASAL BODY COMPLEX PROTEIN FLIE"/>
    <property type="match status" value="1"/>
</dbReference>
<dbReference type="GO" id="GO:0005198">
    <property type="term" value="F:structural molecule activity"/>
    <property type="evidence" value="ECO:0007669"/>
    <property type="project" value="UniProtKB-UniRule"/>
</dbReference>
<dbReference type="PRINTS" id="PR01006">
    <property type="entry name" value="FLGHOOKFLIE"/>
</dbReference>
<keyword evidence="7" id="KW-1185">Reference proteome</keyword>
<reference evidence="6 7" key="1">
    <citation type="submission" date="2019-06" db="EMBL/GenBank/DDBJ databases">
        <title>Cerasibacillus sp. nov., isolated from maize field.</title>
        <authorList>
            <person name="Lin S.-Y."/>
            <person name="Tsai C.-F."/>
            <person name="Young C.-C."/>
        </authorList>
    </citation>
    <scope>NUCLEOTIDE SEQUENCE [LARGE SCALE GENOMIC DNA]</scope>
    <source>
        <strain evidence="6 7">CC-CFT480</strain>
    </source>
</reference>
<dbReference type="GO" id="GO:0009425">
    <property type="term" value="C:bacterial-type flagellum basal body"/>
    <property type="evidence" value="ECO:0007669"/>
    <property type="project" value="UniProtKB-SubCell"/>
</dbReference>
<dbReference type="GO" id="GO:0003774">
    <property type="term" value="F:cytoskeletal motor activity"/>
    <property type="evidence" value="ECO:0007669"/>
    <property type="project" value="InterPro"/>
</dbReference>
<comment type="similarity">
    <text evidence="2 4">Belongs to the FliE family.</text>
</comment>
<comment type="subcellular location">
    <subcellularLocation>
        <location evidence="1 4">Bacterial flagellum basal body</location>
    </subcellularLocation>
</comment>
<dbReference type="InterPro" id="IPR001624">
    <property type="entry name" value="FliE"/>
</dbReference>
<name>A0A5C8P3B2_9BACI</name>
<protein>
    <recommendedName>
        <fullName evidence="4 5">Flagellar hook-basal body complex protein FliE</fullName>
    </recommendedName>
</protein>